<dbReference type="Pfam" id="PF22939">
    <property type="entry name" value="WHD_GPIID"/>
    <property type="match status" value="1"/>
</dbReference>
<dbReference type="GO" id="GO:0008270">
    <property type="term" value="F:zinc ion binding"/>
    <property type="evidence" value="ECO:0007669"/>
    <property type="project" value="UniProtKB-KW"/>
</dbReference>
<gene>
    <name evidence="4" type="ORF">VFPPC_13450</name>
</gene>
<keyword evidence="2" id="KW-0479">Metal-binding</keyword>
<dbReference type="PANTHER" id="PTHR10039">
    <property type="entry name" value="AMELOGENIN"/>
    <property type="match status" value="1"/>
</dbReference>
<keyword evidence="1" id="KW-0677">Repeat</keyword>
<dbReference type="OrthoDB" id="21416at2759"/>
<organism evidence="4 5">
    <name type="scientific">Pochonia chlamydosporia 170</name>
    <dbReference type="NCBI Taxonomy" id="1380566"/>
    <lineage>
        <taxon>Eukaryota</taxon>
        <taxon>Fungi</taxon>
        <taxon>Dikarya</taxon>
        <taxon>Ascomycota</taxon>
        <taxon>Pezizomycotina</taxon>
        <taxon>Sordariomycetes</taxon>
        <taxon>Hypocreomycetidae</taxon>
        <taxon>Hypocreales</taxon>
        <taxon>Clavicipitaceae</taxon>
        <taxon>Pochonia</taxon>
    </lineage>
</organism>
<dbReference type="Pfam" id="PF24883">
    <property type="entry name" value="NPHP3_N"/>
    <property type="match status" value="1"/>
</dbReference>
<feature type="domain" description="C2H2-type" evidence="3">
    <location>
        <begin position="961"/>
        <end position="988"/>
    </location>
</feature>
<evidence type="ECO:0000313" key="4">
    <source>
        <dbReference type="EMBL" id="OAQ70970.1"/>
    </source>
</evidence>
<proteinExistence type="predicted"/>
<sequence>MEALRAAAEEFASWDLLKTQHKDTFKCTRLKDVQNEIGLIQSQQLATRTMMNLRRVERFLKGMEHLEAVLVTLSPHDAPMIMAYIWGPIRYLLKTTHTTEKGMDNVLDVYEQLGCHLIPLYQYTDFFQSVPQGEECLYHIYQEIITFHRIAYRLFSLPNKLWQRLHRTKWTALRETFRHLADSLASHGQFIQNNGWSHRKAGATVHDDIQWLSPRIPMGTMTGNSAEAEFDYYRRTLNESRSNFEVQEEDRVRNMKERVLNWVQASSKTQALHKTFQCMRICPGTGRWIFKRYSKVNDWIQLEQPPESLLWLSSNRGFGKTVLASVIIDELRDLCHTTRHSIPKGSKVYYFYCQKEDPDSCTYLNVLKGILHQMIDNTSYLLPFFNDKVVSGGGPALAEADLAKIIMGAVLEFNPRQYILIDGLDECEKVEATQIARFFVKQAERFDSEIKQGRMRVMFISQPMPELVRDELTQGDDPCIALKPTDIAEDIRAYVKKRVIEFSTPRGTRNGFNLEDTDVAQIEGIICSRSEDMFLYAHLAIEYLLQQPDKGELREKIRGQMIPEKLEEIYEQLIGAMKSELFRLSDGEKQWQKSKLLLGWLACAKRPLQWHEMQAILSYNPINQTVDFDNRMLRQYIRTYLGSLVHILDGGHIRIIHPTARLYIIQNSHINQQAVKCDLGILCLRYLCLPCFSRNYDERSRKREAKLGWFSFQDYACSQWYTHIHTILVDCCNFLLFEDHDKEYQTKLGLALDLFIQTHGHDLEQTLHPGLGQSFVELAYFAEFPFFDNLRLVCNQIYIHQESVDETMRNLVGIPQIDNALQQNRTTIENNLKPSDKVFSGDTVEEYYGSNLFKCKRTLCRYFYLGYDDKKDRDEHDKRHERPYACPVNCSSAPIGFSTNASRERHVRLYHTELHDGPSIFRGLSRKSTPGGFTCYICKRQFTRKINLKGHERSHFDDRPYACSSCGKKFVRLNDCRRHEKNHRRKGA</sequence>
<dbReference type="KEGG" id="pchm:VFPPC_13450"/>
<reference evidence="4 5" key="1">
    <citation type="journal article" date="2016" name="PLoS Pathog.">
        <title>Biosynthesis of antibiotic leucinostatins in bio-control fungus Purpureocillium lilacinum and their inhibition on phytophthora revealed by genome mining.</title>
        <authorList>
            <person name="Wang G."/>
            <person name="Liu Z."/>
            <person name="Lin R."/>
            <person name="Li E."/>
            <person name="Mao Z."/>
            <person name="Ling J."/>
            <person name="Yang Y."/>
            <person name="Yin W.B."/>
            <person name="Xie B."/>
        </authorList>
    </citation>
    <scope>NUCLEOTIDE SEQUENCE [LARGE SCALE GENOMIC DNA]</scope>
    <source>
        <strain evidence="4">170</strain>
    </source>
</reference>
<accession>A0A179G0J5</accession>
<dbReference type="PANTHER" id="PTHR10039:SF14">
    <property type="entry name" value="NACHT DOMAIN-CONTAINING PROTEIN"/>
    <property type="match status" value="1"/>
</dbReference>
<evidence type="ECO:0000259" key="3">
    <source>
        <dbReference type="PROSITE" id="PS50157"/>
    </source>
</evidence>
<evidence type="ECO:0000256" key="1">
    <source>
        <dbReference type="ARBA" id="ARBA00022737"/>
    </source>
</evidence>
<dbReference type="SMART" id="SM00355">
    <property type="entry name" value="ZnF_C2H2"/>
    <property type="match status" value="3"/>
</dbReference>
<dbReference type="InterPro" id="IPR056884">
    <property type="entry name" value="NPHP3-like_N"/>
</dbReference>
<dbReference type="EMBL" id="LSBJ02000002">
    <property type="protein sequence ID" value="OAQ70970.1"/>
    <property type="molecule type" value="Genomic_DNA"/>
</dbReference>
<evidence type="ECO:0000256" key="2">
    <source>
        <dbReference type="PROSITE-ProRule" id="PRU00042"/>
    </source>
</evidence>
<keyword evidence="2" id="KW-0863">Zinc-finger</keyword>
<name>A0A179G0J5_METCM</name>
<feature type="domain" description="C2H2-type" evidence="3">
    <location>
        <begin position="933"/>
        <end position="960"/>
    </location>
</feature>
<dbReference type="GeneID" id="28855221"/>
<dbReference type="Gene3D" id="3.30.160.60">
    <property type="entry name" value="Classic Zinc Finger"/>
    <property type="match status" value="1"/>
</dbReference>
<protein>
    <submittedName>
        <fullName evidence="4">Zinc finger protein</fullName>
    </submittedName>
</protein>
<dbReference type="RefSeq" id="XP_018147507.1">
    <property type="nucleotide sequence ID" value="XM_018291227.1"/>
</dbReference>
<evidence type="ECO:0000313" key="5">
    <source>
        <dbReference type="Proteomes" id="UP000078397"/>
    </source>
</evidence>
<dbReference type="Proteomes" id="UP000078397">
    <property type="component" value="Unassembled WGS sequence"/>
</dbReference>
<dbReference type="PROSITE" id="PS00028">
    <property type="entry name" value="ZINC_FINGER_C2H2_1"/>
    <property type="match status" value="2"/>
</dbReference>
<keyword evidence="2" id="KW-0862">Zinc</keyword>
<dbReference type="SUPFAM" id="SSF57667">
    <property type="entry name" value="beta-beta-alpha zinc fingers"/>
    <property type="match status" value="1"/>
</dbReference>
<dbReference type="PROSITE" id="PS50157">
    <property type="entry name" value="ZINC_FINGER_C2H2_2"/>
    <property type="match status" value="2"/>
</dbReference>
<dbReference type="STRING" id="1380566.A0A179G0J5"/>
<comment type="caution">
    <text evidence="4">The sequence shown here is derived from an EMBL/GenBank/DDBJ whole genome shotgun (WGS) entry which is preliminary data.</text>
</comment>
<dbReference type="InterPro" id="IPR036236">
    <property type="entry name" value="Znf_C2H2_sf"/>
</dbReference>
<dbReference type="InterPro" id="IPR054471">
    <property type="entry name" value="GPIID_WHD"/>
</dbReference>
<keyword evidence="5" id="KW-1185">Reference proteome</keyword>
<dbReference type="AlphaFoldDB" id="A0A179G0J5"/>
<dbReference type="Gene3D" id="3.40.50.300">
    <property type="entry name" value="P-loop containing nucleotide triphosphate hydrolases"/>
    <property type="match status" value="1"/>
</dbReference>
<dbReference type="InterPro" id="IPR013087">
    <property type="entry name" value="Znf_C2H2_type"/>
</dbReference>
<dbReference type="InterPro" id="IPR027417">
    <property type="entry name" value="P-loop_NTPase"/>
</dbReference>